<dbReference type="NCBIfam" id="TIGR00350">
    <property type="entry name" value="lytR_cpsA_psr"/>
    <property type="match status" value="1"/>
</dbReference>
<dbReference type="PANTHER" id="PTHR33392:SF6">
    <property type="entry name" value="POLYISOPRENYL-TEICHOIC ACID--PEPTIDOGLYCAN TEICHOIC ACID TRANSFERASE TAGU"/>
    <property type="match status" value="1"/>
</dbReference>
<evidence type="ECO:0000256" key="3">
    <source>
        <dbReference type="SAM" id="Phobius"/>
    </source>
</evidence>
<gene>
    <name evidence="5" type="ORF">WKI68_27370</name>
</gene>
<protein>
    <submittedName>
        <fullName evidence="5">LCP family protein</fullName>
    </submittedName>
</protein>
<dbReference type="Pfam" id="PF03816">
    <property type="entry name" value="LytR_cpsA_psr"/>
    <property type="match status" value="1"/>
</dbReference>
<comment type="similarity">
    <text evidence="1">Belongs to the LytR/CpsA/Psr (LCP) family.</text>
</comment>
<reference evidence="5 6" key="1">
    <citation type="submission" date="2024-03" db="EMBL/GenBank/DDBJ databases">
        <title>Novel Streptomyces species of biotechnological and ecological value are a feature of Machair soil.</title>
        <authorList>
            <person name="Prole J.R."/>
            <person name="Goodfellow M."/>
            <person name="Allenby N."/>
            <person name="Ward A.C."/>
        </authorList>
    </citation>
    <scope>NUCLEOTIDE SEQUENCE [LARGE SCALE GENOMIC DNA]</scope>
    <source>
        <strain evidence="5 6">MS1.HAVA.3</strain>
    </source>
</reference>
<keyword evidence="3" id="KW-1133">Transmembrane helix</keyword>
<dbReference type="Gene3D" id="3.40.630.190">
    <property type="entry name" value="LCP protein"/>
    <property type="match status" value="1"/>
</dbReference>
<dbReference type="Proteomes" id="UP001382904">
    <property type="component" value="Unassembled WGS sequence"/>
</dbReference>
<keyword evidence="3" id="KW-0812">Transmembrane</keyword>
<organism evidence="5 6">
    <name type="scientific">Streptomyces caledonius</name>
    <dbReference type="NCBI Taxonomy" id="3134107"/>
    <lineage>
        <taxon>Bacteria</taxon>
        <taxon>Bacillati</taxon>
        <taxon>Actinomycetota</taxon>
        <taxon>Actinomycetes</taxon>
        <taxon>Kitasatosporales</taxon>
        <taxon>Streptomycetaceae</taxon>
        <taxon>Streptomyces</taxon>
    </lineage>
</organism>
<keyword evidence="6" id="KW-1185">Reference proteome</keyword>
<feature type="transmembrane region" description="Helical" evidence="3">
    <location>
        <begin position="34"/>
        <end position="54"/>
    </location>
</feature>
<evidence type="ECO:0000256" key="1">
    <source>
        <dbReference type="ARBA" id="ARBA00006068"/>
    </source>
</evidence>
<dbReference type="InterPro" id="IPR004474">
    <property type="entry name" value="LytR_CpsA_psr"/>
</dbReference>
<sequence>MTTDTVTPSRRKPQGPDAAAGGTQRTRGQRIRRGIAWTALGLVLVAGGTGWWMYHRLDSNLSAVDLNKALGEDRPEKLPSSGTNLLILGSDSRAGANGELAGGSSGGLSDTTLMVHIPEGRQQAVVVSIPRDTLITRPECQKKDGTVLASRERVMFNSLLPQAGPGCVVKTVEKMSGVRMDHYIEVDFAGFKNLVDAIGGVHITLKEPIRHGASGLNLAAGPQKLNGTQALGFVRTRLGVGDGSDLGRISNQQMFLTALLSEVKQQDLLGSPAKTFEIADAATKSMTTDSELASLTSLATFARSMKGVDPNSMETIMLPVAYDKADPNRVVAAEPQASTLWKALREGTKIPDSAKKSPATGG</sequence>
<feature type="region of interest" description="Disordered" evidence="2">
    <location>
        <begin position="1"/>
        <end position="29"/>
    </location>
</feature>
<feature type="domain" description="Cell envelope-related transcriptional attenuator" evidence="4">
    <location>
        <begin position="109"/>
        <end position="264"/>
    </location>
</feature>
<dbReference type="EMBL" id="JBBKAM010000002">
    <property type="protein sequence ID" value="MEJ8644059.1"/>
    <property type="molecule type" value="Genomic_DNA"/>
</dbReference>
<dbReference type="PANTHER" id="PTHR33392">
    <property type="entry name" value="POLYISOPRENYL-TEICHOIC ACID--PEPTIDOGLYCAN TEICHOIC ACID TRANSFERASE TAGU"/>
    <property type="match status" value="1"/>
</dbReference>
<keyword evidence="3" id="KW-0472">Membrane</keyword>
<comment type="caution">
    <text evidence="5">The sequence shown here is derived from an EMBL/GenBank/DDBJ whole genome shotgun (WGS) entry which is preliminary data.</text>
</comment>
<accession>A0ABU8U836</accession>
<evidence type="ECO:0000313" key="6">
    <source>
        <dbReference type="Proteomes" id="UP001382904"/>
    </source>
</evidence>
<dbReference type="InterPro" id="IPR050922">
    <property type="entry name" value="LytR/CpsA/Psr_CW_biosynth"/>
</dbReference>
<name>A0ABU8U836_9ACTN</name>
<evidence type="ECO:0000259" key="4">
    <source>
        <dbReference type="Pfam" id="PF03816"/>
    </source>
</evidence>
<proteinExistence type="inferred from homology"/>
<evidence type="ECO:0000313" key="5">
    <source>
        <dbReference type="EMBL" id="MEJ8644059.1"/>
    </source>
</evidence>
<evidence type="ECO:0000256" key="2">
    <source>
        <dbReference type="SAM" id="MobiDB-lite"/>
    </source>
</evidence>